<keyword evidence="9" id="KW-1185">Reference proteome</keyword>
<organism evidence="8 9">
    <name type="scientific">Streptomyces huasconensis</name>
    <dbReference type="NCBI Taxonomy" id="1854574"/>
    <lineage>
        <taxon>Bacteria</taxon>
        <taxon>Bacillati</taxon>
        <taxon>Actinomycetota</taxon>
        <taxon>Actinomycetes</taxon>
        <taxon>Kitasatosporales</taxon>
        <taxon>Streptomycetaceae</taxon>
        <taxon>Streptomyces</taxon>
    </lineage>
</organism>
<evidence type="ECO:0000256" key="5">
    <source>
        <dbReference type="ARBA" id="ARBA00023002"/>
    </source>
</evidence>
<sequence>MLTLEAVGLRGGSVVAVRQGLFSSLVHDFLCGGLNRETEHRLFPAVPRPDLHKYRPLTTARCAAQGLPYREVAATRSYTEVLAHLRQVTEQAGRSASRSSWPRP</sequence>
<evidence type="ECO:0000256" key="1">
    <source>
        <dbReference type="ARBA" id="ARBA00004141"/>
    </source>
</evidence>
<evidence type="ECO:0000256" key="3">
    <source>
        <dbReference type="ARBA" id="ARBA00022692"/>
    </source>
</evidence>
<dbReference type="PANTHER" id="PTHR19353:SF88">
    <property type="entry name" value="DELTA(5) FATTY ACID DESATURASE FAT-4"/>
    <property type="match status" value="1"/>
</dbReference>
<keyword evidence="7" id="KW-0472">Membrane</keyword>
<dbReference type="RefSeq" id="WP_359779516.1">
    <property type="nucleotide sequence ID" value="NZ_JBEYRR010000006.1"/>
</dbReference>
<keyword evidence="3" id="KW-0812">Transmembrane</keyword>
<proteinExistence type="inferred from homology"/>
<gene>
    <name evidence="8" type="ORF">AB0887_17975</name>
</gene>
<reference evidence="8 9" key="1">
    <citation type="submission" date="2024-06" db="EMBL/GenBank/DDBJ databases">
        <title>The Natural Products Discovery Center: Release of the First 8490 Sequenced Strains for Exploring Actinobacteria Biosynthetic Diversity.</title>
        <authorList>
            <person name="Kalkreuter E."/>
            <person name="Kautsar S.A."/>
            <person name="Yang D."/>
            <person name="Bader C.D."/>
            <person name="Teijaro C.N."/>
            <person name="Fluegel L."/>
            <person name="Davis C.M."/>
            <person name="Simpson J.R."/>
            <person name="Lauterbach L."/>
            <person name="Steele A.D."/>
            <person name="Gui C."/>
            <person name="Meng S."/>
            <person name="Li G."/>
            <person name="Viehrig K."/>
            <person name="Ye F."/>
            <person name="Su P."/>
            <person name="Kiefer A.F."/>
            <person name="Nichols A."/>
            <person name="Cepeda A.J."/>
            <person name="Yan W."/>
            <person name="Fan B."/>
            <person name="Jiang Y."/>
            <person name="Adhikari A."/>
            <person name="Zheng C.-J."/>
            <person name="Schuster L."/>
            <person name="Cowan T.M."/>
            <person name="Smanski M.J."/>
            <person name="Chevrette M.G."/>
            <person name="De Carvalho L.P.S."/>
            <person name="Shen B."/>
        </authorList>
    </citation>
    <scope>NUCLEOTIDE SEQUENCE [LARGE SCALE GENOMIC DNA]</scope>
    <source>
        <strain evidence="8 9">NPDC047833</strain>
    </source>
</reference>
<comment type="caution">
    <text evidence="8">The sequence shown here is derived from an EMBL/GenBank/DDBJ whole genome shotgun (WGS) entry which is preliminary data.</text>
</comment>
<protein>
    <submittedName>
        <fullName evidence="8">Uncharacterized protein</fullName>
    </submittedName>
</protein>
<keyword evidence="6" id="KW-0443">Lipid metabolism</keyword>
<evidence type="ECO:0000256" key="7">
    <source>
        <dbReference type="ARBA" id="ARBA00023136"/>
    </source>
</evidence>
<dbReference type="PANTHER" id="PTHR19353">
    <property type="entry name" value="FATTY ACID DESATURASE 2"/>
    <property type="match status" value="1"/>
</dbReference>
<evidence type="ECO:0000256" key="4">
    <source>
        <dbReference type="ARBA" id="ARBA00022989"/>
    </source>
</evidence>
<evidence type="ECO:0000313" key="9">
    <source>
        <dbReference type="Proteomes" id="UP001553843"/>
    </source>
</evidence>
<comment type="similarity">
    <text evidence="2">Belongs to the fatty acid desaturase type 1 family.</text>
</comment>
<dbReference type="EMBL" id="JBEYRS010000006">
    <property type="protein sequence ID" value="MEW2363821.1"/>
    <property type="molecule type" value="Genomic_DNA"/>
</dbReference>
<evidence type="ECO:0000256" key="2">
    <source>
        <dbReference type="ARBA" id="ARBA00009295"/>
    </source>
</evidence>
<comment type="subcellular location">
    <subcellularLocation>
        <location evidence="1">Membrane</location>
        <topology evidence="1">Multi-pass membrane protein</topology>
    </subcellularLocation>
</comment>
<evidence type="ECO:0000256" key="6">
    <source>
        <dbReference type="ARBA" id="ARBA00023098"/>
    </source>
</evidence>
<accession>A0ABV3LWJ5</accession>
<dbReference type="InterPro" id="IPR012171">
    <property type="entry name" value="Fatty_acid_desaturase"/>
</dbReference>
<evidence type="ECO:0000313" key="8">
    <source>
        <dbReference type="EMBL" id="MEW2363821.1"/>
    </source>
</evidence>
<dbReference type="Proteomes" id="UP001553843">
    <property type="component" value="Unassembled WGS sequence"/>
</dbReference>
<keyword evidence="5" id="KW-0560">Oxidoreductase</keyword>
<keyword evidence="4" id="KW-1133">Transmembrane helix</keyword>
<name>A0ABV3LWJ5_9ACTN</name>